<evidence type="ECO:0000313" key="2">
    <source>
        <dbReference type="EMBL" id="MDP4299242.1"/>
    </source>
</evidence>
<dbReference type="EMBL" id="JAUZEE010000001">
    <property type="protein sequence ID" value="MDP4299242.1"/>
    <property type="molecule type" value="Genomic_DNA"/>
</dbReference>
<dbReference type="Gene3D" id="3.50.50.60">
    <property type="entry name" value="FAD/NAD(P)-binding domain"/>
    <property type="match status" value="1"/>
</dbReference>
<evidence type="ECO:0000259" key="1">
    <source>
        <dbReference type="Pfam" id="PF01593"/>
    </source>
</evidence>
<keyword evidence="3" id="KW-1185">Reference proteome</keyword>
<dbReference type="Proteomes" id="UP001235760">
    <property type="component" value="Unassembled WGS sequence"/>
</dbReference>
<accession>A0ABT9FYC4</accession>
<sequence>MAAEAAEVAPAPGRIAVVGAGWAGLAAAVEATGRGHAVTLIELAPQPGGRARSLPAEPGQAPLDNGQHILIGAYVATLALMRRVGIDPDAVLLRLPLTLVDADGRGLRLGRGPVLWAFTRAVWAMHHWRWRERLALSNAALAWLLKGFRCDPGWTVARLTQGLPERVRREFVDPLCVAALNTPAASASATVFLRVLHDALFAGPGASDLLVPRRPLADLLPEPAIAWLRRQGAIVHLGRRAHQLSPRADGRPGWALDGEPFDAIVLACSAREAARLTATIAPDWSQRAAAFSYEPIVTAYVQADGARLAAPMVALPESPSGDAAPAQFAFDHGALGASPGRFAYVVSGAAPWVARGLEETGEAVLAQARATLRGIAPGRIRLIRVVADKRATFLCLPGLERPPTRIANALVAAGDHVDGPYPATLEGAVRSGLAAVEALAAAP</sequence>
<gene>
    <name evidence="2" type="primary">hpnE</name>
    <name evidence="2" type="ORF">Q8X39_01205</name>
</gene>
<dbReference type="InterPro" id="IPR017830">
    <property type="entry name" value="SQase_HpnE"/>
</dbReference>
<dbReference type="Pfam" id="PF01593">
    <property type="entry name" value="Amino_oxidase"/>
    <property type="match status" value="1"/>
</dbReference>
<dbReference type="InterPro" id="IPR002937">
    <property type="entry name" value="Amino_oxidase"/>
</dbReference>
<dbReference type="PANTHER" id="PTHR42923:SF47">
    <property type="entry name" value="BLR3003 PROTEIN"/>
    <property type="match status" value="1"/>
</dbReference>
<feature type="domain" description="Amine oxidase" evidence="1">
    <location>
        <begin position="23"/>
        <end position="439"/>
    </location>
</feature>
<protein>
    <submittedName>
        <fullName evidence="2">Hydroxysqualene dehydroxylase HpnE</fullName>
        <ecNumber evidence="2">1.17.8.1</ecNumber>
    </submittedName>
</protein>
<name>A0ABT9FYC4_LEPDI</name>
<proteinExistence type="predicted"/>
<dbReference type="SUPFAM" id="SSF51905">
    <property type="entry name" value="FAD/NAD(P)-binding domain"/>
    <property type="match status" value="1"/>
</dbReference>
<organism evidence="2 3">
    <name type="scientific">Leptothrix discophora</name>
    <dbReference type="NCBI Taxonomy" id="89"/>
    <lineage>
        <taxon>Bacteria</taxon>
        <taxon>Pseudomonadati</taxon>
        <taxon>Pseudomonadota</taxon>
        <taxon>Betaproteobacteria</taxon>
        <taxon>Burkholderiales</taxon>
        <taxon>Sphaerotilaceae</taxon>
        <taxon>Leptothrix</taxon>
    </lineage>
</organism>
<dbReference type="InterPro" id="IPR036188">
    <property type="entry name" value="FAD/NAD-bd_sf"/>
</dbReference>
<dbReference type="RefSeq" id="WP_305747804.1">
    <property type="nucleotide sequence ID" value="NZ_JAUZEE010000001.1"/>
</dbReference>
<dbReference type="NCBIfam" id="TIGR03467">
    <property type="entry name" value="HpnE"/>
    <property type="match status" value="1"/>
</dbReference>
<reference evidence="2 3" key="1">
    <citation type="submission" date="2023-08" db="EMBL/GenBank/DDBJ databases">
        <authorList>
            <person name="Roldan D.M."/>
            <person name="Menes R.J."/>
        </authorList>
    </citation>
    <scope>NUCLEOTIDE SEQUENCE [LARGE SCALE GENOMIC DNA]</scope>
    <source>
        <strain evidence="2 3">CCM 2812</strain>
    </source>
</reference>
<keyword evidence="2" id="KW-0560">Oxidoreductase</keyword>
<dbReference type="InterPro" id="IPR050464">
    <property type="entry name" value="Zeta_carotene_desat/Oxidored"/>
</dbReference>
<dbReference type="PANTHER" id="PTHR42923">
    <property type="entry name" value="PROTOPORPHYRINOGEN OXIDASE"/>
    <property type="match status" value="1"/>
</dbReference>
<dbReference type="EC" id="1.17.8.1" evidence="2"/>
<dbReference type="GO" id="GO:0016491">
    <property type="term" value="F:oxidoreductase activity"/>
    <property type="evidence" value="ECO:0007669"/>
    <property type="project" value="UniProtKB-KW"/>
</dbReference>
<evidence type="ECO:0000313" key="3">
    <source>
        <dbReference type="Proteomes" id="UP001235760"/>
    </source>
</evidence>
<comment type="caution">
    <text evidence="2">The sequence shown here is derived from an EMBL/GenBank/DDBJ whole genome shotgun (WGS) entry which is preliminary data.</text>
</comment>